<dbReference type="PANTHER" id="PTHR43726:SF1">
    <property type="entry name" value="BIOTIN SYNTHASE"/>
    <property type="match status" value="1"/>
</dbReference>
<dbReference type="SUPFAM" id="SSF102114">
    <property type="entry name" value="Radical SAM enzymes"/>
    <property type="match status" value="1"/>
</dbReference>
<dbReference type="SFLD" id="SFLDF00348">
    <property type="entry name" value="FeFe_hydrogenase_maturase_(Hyd"/>
    <property type="match status" value="1"/>
</dbReference>
<dbReference type="SFLD" id="SFLDG01060">
    <property type="entry name" value="BATS_domain_containing"/>
    <property type="match status" value="1"/>
</dbReference>
<keyword evidence="5" id="KW-0408">Iron</keyword>
<evidence type="ECO:0000256" key="2">
    <source>
        <dbReference type="ARBA" id="ARBA00022485"/>
    </source>
</evidence>
<keyword evidence="10" id="KW-1185">Reference proteome</keyword>
<reference evidence="9 10" key="1">
    <citation type="submission" date="2024-01" db="EMBL/GenBank/DDBJ databases">
        <title>Description of Olsenella sp. nov., isolated from pig feces.</title>
        <authorList>
            <person name="Chang Y.-H."/>
        </authorList>
    </citation>
    <scope>NUCLEOTIDE SEQUENCE [LARGE SCALE GENOMIC DNA]</scope>
    <source>
        <strain evidence="9 10">YH-ols2223</strain>
    </source>
</reference>
<dbReference type="SFLD" id="SFLDG01280">
    <property type="entry name" value="HydE/PylB-like"/>
    <property type="match status" value="1"/>
</dbReference>
<dbReference type="InterPro" id="IPR007197">
    <property type="entry name" value="rSAM"/>
</dbReference>
<dbReference type="PIRSF" id="PIRSF004762">
    <property type="entry name" value="CHP00423"/>
    <property type="match status" value="1"/>
</dbReference>
<evidence type="ECO:0000256" key="4">
    <source>
        <dbReference type="ARBA" id="ARBA00022723"/>
    </source>
</evidence>
<comment type="caution">
    <text evidence="9">The sequence shown here is derived from an EMBL/GenBank/DDBJ whole genome shotgun (WGS) entry which is preliminary data.</text>
</comment>
<dbReference type="PROSITE" id="PS51918">
    <property type="entry name" value="RADICAL_SAM"/>
    <property type="match status" value="1"/>
</dbReference>
<evidence type="ECO:0000256" key="7">
    <source>
        <dbReference type="ARBA" id="ARBA00034078"/>
    </source>
</evidence>
<evidence type="ECO:0000256" key="6">
    <source>
        <dbReference type="ARBA" id="ARBA00023014"/>
    </source>
</evidence>
<dbReference type="SFLD" id="SFLDS00029">
    <property type="entry name" value="Radical_SAM"/>
    <property type="match status" value="1"/>
</dbReference>
<dbReference type="PANTHER" id="PTHR43726">
    <property type="entry name" value="3-METHYLORNITHINE SYNTHASE"/>
    <property type="match status" value="1"/>
</dbReference>
<accession>A0ABU7RC83</accession>
<dbReference type="InterPro" id="IPR034422">
    <property type="entry name" value="HydE/PylB-like"/>
</dbReference>
<dbReference type="InterPro" id="IPR006638">
    <property type="entry name" value="Elp3/MiaA/NifB-like_rSAM"/>
</dbReference>
<comment type="cofactor">
    <cofactor evidence="1">
        <name>[4Fe-4S] cluster</name>
        <dbReference type="ChEBI" id="CHEBI:49883"/>
    </cofactor>
</comment>
<keyword evidence="2" id="KW-0004">4Fe-4S</keyword>
<dbReference type="InterPro" id="IPR024021">
    <property type="entry name" value="FeFe-hyd_HydE_rSAM"/>
</dbReference>
<dbReference type="Gene3D" id="3.20.20.70">
    <property type="entry name" value="Aldolase class I"/>
    <property type="match status" value="1"/>
</dbReference>
<evidence type="ECO:0000256" key="3">
    <source>
        <dbReference type="ARBA" id="ARBA00022691"/>
    </source>
</evidence>
<dbReference type="InterPro" id="IPR010722">
    <property type="entry name" value="BATS_dom"/>
</dbReference>
<keyword evidence="4" id="KW-0479">Metal-binding</keyword>
<dbReference type="InterPro" id="IPR013785">
    <property type="entry name" value="Aldolase_TIM"/>
</dbReference>
<proteinExistence type="predicted"/>
<sequence>MSTVNERRIEELARERTLSAGELAALLATLTDGEAELLYARAREVRERYYGKDVYLRGLIEFTSHCRNDCLYCGLRRSNARAERYRLSEEQILACCDQGYELDFRTFVLQGGEDVAFTDDVVCDLVRKIRARHPDCAVTLSIGERPRESYERFFEAGAERYLLRQETSNPWHYGRLHPAELSIANRKRCLRDLKEIGYQVGCGIMVGSPYQTWDFVEEDLRYMADLQPEMVGIGPFIPHKDTPFANFSAGTLEDTLHLLAVIRLMLPEVLLPATTALGTIDPRGRELGLLAGANVAMPNLSPRDVRAKYLLYDGKICTGDEAAECRLCMARRCASVGYEVKVCRGDHVSRQRVAGEAEAPSLVAAGGADASGGCPLVESLGRGLG</sequence>
<evidence type="ECO:0000313" key="10">
    <source>
        <dbReference type="Proteomes" id="UP001332931"/>
    </source>
</evidence>
<dbReference type="InterPro" id="IPR058240">
    <property type="entry name" value="rSAM_sf"/>
</dbReference>
<evidence type="ECO:0000256" key="5">
    <source>
        <dbReference type="ARBA" id="ARBA00023004"/>
    </source>
</evidence>
<feature type="domain" description="Radical SAM core" evidence="8">
    <location>
        <begin position="48"/>
        <end position="274"/>
    </location>
</feature>
<comment type="cofactor">
    <cofactor evidence="7">
        <name>[2Fe-2S] cluster</name>
        <dbReference type="ChEBI" id="CHEBI:190135"/>
    </cofactor>
</comment>
<evidence type="ECO:0000313" key="9">
    <source>
        <dbReference type="EMBL" id="MEE6148200.1"/>
    </source>
</evidence>
<dbReference type="EMBL" id="JAZGJQ010000015">
    <property type="protein sequence ID" value="MEE6148200.1"/>
    <property type="molecule type" value="Genomic_DNA"/>
</dbReference>
<keyword evidence="6" id="KW-0411">Iron-sulfur</keyword>
<gene>
    <name evidence="9" type="primary">hydE</name>
    <name evidence="9" type="ORF">VXJ25_09445</name>
</gene>
<evidence type="ECO:0000259" key="8">
    <source>
        <dbReference type="PROSITE" id="PS51918"/>
    </source>
</evidence>
<dbReference type="SMART" id="SM00876">
    <property type="entry name" value="BATS"/>
    <property type="match status" value="1"/>
</dbReference>
<name>A0ABU7RC83_9ACTN</name>
<dbReference type="Proteomes" id="UP001332931">
    <property type="component" value="Unassembled WGS sequence"/>
</dbReference>
<keyword evidence="3" id="KW-0949">S-adenosyl-L-methionine</keyword>
<protein>
    <submittedName>
        <fullName evidence="9">[FeFe] hydrogenase H-cluster radical SAM maturase HydE</fullName>
    </submittedName>
</protein>
<organism evidence="9 10">
    <name type="scientific">Olsenella absiana</name>
    <dbReference type="NCBI Taxonomy" id="3115222"/>
    <lineage>
        <taxon>Bacteria</taxon>
        <taxon>Bacillati</taxon>
        <taxon>Actinomycetota</taxon>
        <taxon>Coriobacteriia</taxon>
        <taxon>Coriobacteriales</taxon>
        <taxon>Atopobiaceae</taxon>
        <taxon>Olsenella</taxon>
    </lineage>
</organism>
<dbReference type="NCBIfam" id="TIGR03956">
    <property type="entry name" value="rSAM_HydE"/>
    <property type="match status" value="1"/>
</dbReference>
<dbReference type="Pfam" id="PF04055">
    <property type="entry name" value="Radical_SAM"/>
    <property type="match status" value="1"/>
</dbReference>
<dbReference type="SMART" id="SM00729">
    <property type="entry name" value="Elp3"/>
    <property type="match status" value="1"/>
</dbReference>
<dbReference type="RefSeq" id="WP_330958968.1">
    <property type="nucleotide sequence ID" value="NZ_JAZGJQ010000015.1"/>
</dbReference>
<dbReference type="CDD" id="cd01335">
    <property type="entry name" value="Radical_SAM"/>
    <property type="match status" value="1"/>
</dbReference>
<evidence type="ECO:0000256" key="1">
    <source>
        <dbReference type="ARBA" id="ARBA00001966"/>
    </source>
</evidence>